<dbReference type="Proteomes" id="UP000002791">
    <property type="component" value="Chromosome"/>
</dbReference>
<dbReference type="AlphaFoldDB" id="H5XG65"/>
<keyword evidence="2" id="KW-1185">Reference proteome</keyword>
<name>H5XG65_9PSEU</name>
<organism evidence="1 2">
    <name type="scientific">Saccharomonospora cyanea NA-134</name>
    <dbReference type="NCBI Taxonomy" id="882082"/>
    <lineage>
        <taxon>Bacteria</taxon>
        <taxon>Bacillati</taxon>
        <taxon>Actinomycetota</taxon>
        <taxon>Actinomycetes</taxon>
        <taxon>Pseudonocardiales</taxon>
        <taxon>Pseudonocardiaceae</taxon>
        <taxon>Saccharomonospora</taxon>
    </lineage>
</organism>
<dbReference type="HOGENOM" id="CLU_3257447_0_0_11"/>
<protein>
    <submittedName>
        <fullName evidence="1">Uncharacterized protein</fullName>
    </submittedName>
</protein>
<dbReference type="EMBL" id="CM001440">
    <property type="protein sequence ID" value="EHR62647.1"/>
    <property type="molecule type" value="Genomic_DNA"/>
</dbReference>
<dbReference type="STRING" id="882082.SaccyDRAFT_3820"/>
<reference evidence="1 2" key="1">
    <citation type="submission" date="2011-11" db="EMBL/GenBank/DDBJ databases">
        <title>The Noncontiguous Finished sequence of Saccharomonospora cyanea NA-134.</title>
        <authorList>
            <consortium name="US DOE Joint Genome Institute"/>
            <person name="Lucas S."/>
            <person name="Han J."/>
            <person name="Lapidus A."/>
            <person name="Cheng J.-F."/>
            <person name="Goodwin L."/>
            <person name="Pitluck S."/>
            <person name="Peters L."/>
            <person name="Ovchinnikova G."/>
            <person name="Lu M."/>
            <person name="Detter J.C."/>
            <person name="Han C."/>
            <person name="Tapia R."/>
            <person name="Land M."/>
            <person name="Hauser L."/>
            <person name="Kyrpides N."/>
            <person name="Ivanova N."/>
            <person name="Pagani I."/>
            <person name="Brambilla E.-M."/>
            <person name="Klenk H.-P."/>
            <person name="Woyke T."/>
        </authorList>
    </citation>
    <scope>NUCLEOTIDE SEQUENCE [LARGE SCALE GENOMIC DNA]</scope>
    <source>
        <strain evidence="1 2">NA-134</strain>
    </source>
</reference>
<accession>H5XG65</accession>
<gene>
    <name evidence="1" type="ORF">SaccyDRAFT_3820</name>
</gene>
<dbReference type="RefSeq" id="WP_005458549.1">
    <property type="nucleotide sequence ID" value="NZ_CM001440.1"/>
</dbReference>
<proteinExistence type="predicted"/>
<evidence type="ECO:0000313" key="2">
    <source>
        <dbReference type="Proteomes" id="UP000002791"/>
    </source>
</evidence>
<sequence length="42" mass="4385">MSTAITAIWLSAAALFGFTAGGFTVAFLQGRPGHDAEDSRNQ</sequence>
<evidence type="ECO:0000313" key="1">
    <source>
        <dbReference type="EMBL" id="EHR62647.1"/>
    </source>
</evidence>